<evidence type="ECO:0000259" key="1">
    <source>
        <dbReference type="PROSITE" id="PS00022"/>
    </source>
</evidence>
<feature type="domain" description="EGF-like" evidence="1 2">
    <location>
        <begin position="52"/>
        <end position="63"/>
    </location>
</feature>
<accession>A0A1I8IVS8</accession>
<dbReference type="Gene3D" id="2.10.25.10">
    <property type="entry name" value="Laminin"/>
    <property type="match status" value="2"/>
</dbReference>
<proteinExistence type="predicted"/>
<organism evidence="3 4">
    <name type="scientific">Macrostomum lignano</name>
    <dbReference type="NCBI Taxonomy" id="282301"/>
    <lineage>
        <taxon>Eukaryota</taxon>
        <taxon>Metazoa</taxon>
        <taxon>Spiralia</taxon>
        <taxon>Lophotrochozoa</taxon>
        <taxon>Platyhelminthes</taxon>
        <taxon>Rhabditophora</taxon>
        <taxon>Macrostomorpha</taxon>
        <taxon>Macrostomida</taxon>
        <taxon>Macrostomidae</taxon>
        <taxon>Macrostomum</taxon>
    </lineage>
</organism>
<evidence type="ECO:0000313" key="3">
    <source>
        <dbReference type="Proteomes" id="UP000095280"/>
    </source>
</evidence>
<dbReference type="InterPro" id="IPR000742">
    <property type="entry name" value="EGF"/>
</dbReference>
<evidence type="ECO:0000313" key="4">
    <source>
        <dbReference type="WBParaSite" id="maker-uti_cns_0017530-snap-gene-0.2-mRNA-1"/>
    </source>
</evidence>
<protein>
    <submittedName>
        <fullName evidence="4">EGF-like domain-containing protein</fullName>
    </submittedName>
</protein>
<keyword evidence="3" id="KW-1185">Reference proteome</keyword>
<dbReference type="AlphaFoldDB" id="A0A1I8IVS8"/>
<evidence type="ECO:0000259" key="2">
    <source>
        <dbReference type="PROSITE" id="PS01186"/>
    </source>
</evidence>
<dbReference type="PROSITE" id="PS00022">
    <property type="entry name" value="EGF_1"/>
    <property type="match status" value="2"/>
</dbReference>
<name>A0A1I8IVS8_9PLAT</name>
<dbReference type="Proteomes" id="UP000095280">
    <property type="component" value="Unplaced"/>
</dbReference>
<sequence>GRGVCQVSGRCRCFSGWSGTDCSTAEPEGNKGCNGQQRRLCEGRGRFVDGRCQCFDGYSGDNCETESCTVLCQHGRCPERPVQLRPRLVGRPLQPSSLRPVVRGWRTRRLRQRHLPLRQRLEWSRMLHW</sequence>
<dbReference type="PROSITE" id="PS01186">
    <property type="entry name" value="EGF_2"/>
    <property type="match status" value="2"/>
</dbReference>
<dbReference type="WBParaSite" id="maker-uti_cns_0017530-snap-gene-0.2-mRNA-1">
    <property type="protein sequence ID" value="maker-uti_cns_0017530-snap-gene-0.2-mRNA-1"/>
    <property type="gene ID" value="maker-uti_cns_0017530-snap-gene-0.2"/>
</dbReference>
<feature type="domain" description="EGF-like" evidence="1 2">
    <location>
        <begin position="11"/>
        <end position="22"/>
    </location>
</feature>
<reference evidence="4" key="1">
    <citation type="submission" date="2016-11" db="UniProtKB">
        <authorList>
            <consortium name="WormBaseParasite"/>
        </authorList>
    </citation>
    <scope>IDENTIFICATION</scope>
</reference>
<dbReference type="Pfam" id="PF23106">
    <property type="entry name" value="EGF_Teneurin"/>
    <property type="match status" value="2"/>
</dbReference>